<name>A0A183DNC5_9BILA</name>
<reference evidence="1 2" key="2">
    <citation type="submission" date="2018-11" db="EMBL/GenBank/DDBJ databases">
        <authorList>
            <consortium name="Pathogen Informatics"/>
        </authorList>
    </citation>
    <scope>NUCLEOTIDE SEQUENCE [LARGE SCALE GENOMIC DNA]</scope>
</reference>
<sequence length="199" mass="20565">MNLSQTTTPATVTLGQSCPAASAIIQCCPAVTTMVQSASVVKTVIQPCPKATTVLSSIKTTLLNGPQQALLQEGVNCATVQSFPVVTAAAPTVPQGSTHLLPNAWNGQAVAYPPVTTYAVSSNFLPNAAGQEIVVPQNGQGRNAAGAYVVQQAAPYNNTTLYTQQAPAVANEHHFQNVLPAYYVGKQPPEDPSAVPPDG</sequence>
<dbReference type="WBParaSite" id="GPUH_0001022901-mRNA-1">
    <property type="protein sequence ID" value="GPUH_0001022901-mRNA-1"/>
    <property type="gene ID" value="GPUH_0001022901"/>
</dbReference>
<evidence type="ECO:0000313" key="1">
    <source>
        <dbReference type="EMBL" id="VDN17143.1"/>
    </source>
</evidence>
<evidence type="ECO:0000313" key="2">
    <source>
        <dbReference type="Proteomes" id="UP000271098"/>
    </source>
</evidence>
<gene>
    <name evidence="1" type="ORF">GPUH_LOCUS10216</name>
</gene>
<accession>A0A183DNC5</accession>
<keyword evidence="2" id="KW-1185">Reference proteome</keyword>
<proteinExistence type="predicted"/>
<dbReference type="AlphaFoldDB" id="A0A183DNC5"/>
<organism evidence="3">
    <name type="scientific">Gongylonema pulchrum</name>
    <dbReference type="NCBI Taxonomy" id="637853"/>
    <lineage>
        <taxon>Eukaryota</taxon>
        <taxon>Metazoa</taxon>
        <taxon>Ecdysozoa</taxon>
        <taxon>Nematoda</taxon>
        <taxon>Chromadorea</taxon>
        <taxon>Rhabditida</taxon>
        <taxon>Spirurina</taxon>
        <taxon>Spiruromorpha</taxon>
        <taxon>Spiruroidea</taxon>
        <taxon>Gongylonematidae</taxon>
        <taxon>Gongylonema</taxon>
    </lineage>
</organism>
<reference evidence="3" key="1">
    <citation type="submission" date="2016-06" db="UniProtKB">
        <authorList>
            <consortium name="WormBaseParasite"/>
        </authorList>
    </citation>
    <scope>IDENTIFICATION</scope>
</reference>
<dbReference type="Proteomes" id="UP000271098">
    <property type="component" value="Unassembled WGS sequence"/>
</dbReference>
<evidence type="ECO:0000313" key="3">
    <source>
        <dbReference type="WBParaSite" id="GPUH_0001022901-mRNA-1"/>
    </source>
</evidence>
<dbReference type="EMBL" id="UYRT01077883">
    <property type="protein sequence ID" value="VDN17143.1"/>
    <property type="molecule type" value="Genomic_DNA"/>
</dbReference>
<protein>
    <submittedName>
        <fullName evidence="3">Protein muscleblind</fullName>
    </submittedName>
</protein>